<dbReference type="RefSeq" id="WP_211435433.1">
    <property type="nucleotide sequence ID" value="NZ_FOEE01000001.1"/>
</dbReference>
<evidence type="ECO:0000313" key="4">
    <source>
        <dbReference type="Proteomes" id="UP000198960"/>
    </source>
</evidence>
<dbReference type="Pfam" id="PF00561">
    <property type="entry name" value="Abhydrolase_1"/>
    <property type="match status" value="1"/>
</dbReference>
<feature type="region of interest" description="Disordered" evidence="1">
    <location>
        <begin position="275"/>
        <end position="315"/>
    </location>
</feature>
<feature type="compositionally biased region" description="Basic and acidic residues" evidence="1">
    <location>
        <begin position="280"/>
        <end position="295"/>
    </location>
</feature>
<dbReference type="AlphaFoldDB" id="A0A1H8Q1G7"/>
<feature type="compositionally biased region" description="Basic and acidic residues" evidence="1">
    <location>
        <begin position="303"/>
        <end position="315"/>
    </location>
</feature>
<dbReference type="SUPFAM" id="SSF53474">
    <property type="entry name" value="alpha/beta-Hydrolases"/>
    <property type="match status" value="1"/>
</dbReference>
<dbReference type="InterPro" id="IPR050471">
    <property type="entry name" value="AB_hydrolase"/>
</dbReference>
<dbReference type="EMBL" id="FOEE01000001">
    <property type="protein sequence ID" value="SEO47838.1"/>
    <property type="molecule type" value="Genomic_DNA"/>
</dbReference>
<protein>
    <submittedName>
        <fullName evidence="3">Pimeloyl-ACP methyl ester carboxylesterase</fullName>
    </submittedName>
</protein>
<name>A0A1H8Q1G7_9ACTN</name>
<dbReference type="PRINTS" id="PR00038">
    <property type="entry name" value="HTHLUXR"/>
</dbReference>
<dbReference type="PRINTS" id="PR00111">
    <property type="entry name" value="ABHYDROLASE"/>
</dbReference>
<evidence type="ECO:0000256" key="1">
    <source>
        <dbReference type="SAM" id="MobiDB-lite"/>
    </source>
</evidence>
<dbReference type="GO" id="GO:0003677">
    <property type="term" value="F:DNA binding"/>
    <property type="evidence" value="ECO:0007669"/>
    <property type="project" value="InterPro"/>
</dbReference>
<reference evidence="4" key="1">
    <citation type="submission" date="2016-10" db="EMBL/GenBank/DDBJ databases">
        <authorList>
            <person name="Varghese N."/>
            <person name="Submissions S."/>
        </authorList>
    </citation>
    <scope>NUCLEOTIDE SEQUENCE [LARGE SCALE GENOMIC DNA]</scope>
    <source>
        <strain evidence="4">DSM 45413</strain>
    </source>
</reference>
<keyword evidence="4" id="KW-1185">Reference proteome</keyword>
<feature type="domain" description="HTH luxR-type" evidence="2">
    <location>
        <begin position="305"/>
        <end position="370"/>
    </location>
</feature>
<dbReference type="InterPro" id="IPR000792">
    <property type="entry name" value="Tscrpt_reg_LuxR_C"/>
</dbReference>
<dbReference type="Proteomes" id="UP000198960">
    <property type="component" value="Unassembled WGS sequence"/>
</dbReference>
<dbReference type="CDD" id="cd06170">
    <property type="entry name" value="LuxR_C_like"/>
    <property type="match status" value="1"/>
</dbReference>
<dbReference type="InterPro" id="IPR000073">
    <property type="entry name" value="AB_hydrolase_1"/>
</dbReference>
<dbReference type="InterPro" id="IPR016032">
    <property type="entry name" value="Sig_transdc_resp-reg_C-effctor"/>
</dbReference>
<dbReference type="InterPro" id="IPR036388">
    <property type="entry name" value="WH-like_DNA-bd_sf"/>
</dbReference>
<evidence type="ECO:0000313" key="3">
    <source>
        <dbReference type="EMBL" id="SEO47838.1"/>
    </source>
</evidence>
<evidence type="ECO:0000259" key="2">
    <source>
        <dbReference type="PROSITE" id="PS50043"/>
    </source>
</evidence>
<dbReference type="PANTHER" id="PTHR43433:SF8">
    <property type="entry name" value="BIFUNCTIONAL LIPASE_ADENYLATE CYCLASE LIPJ"/>
    <property type="match status" value="1"/>
</dbReference>
<accession>A0A1H8Q1G7</accession>
<dbReference type="STRING" id="673521.SAMN05660991_00503"/>
<dbReference type="SUPFAM" id="SSF46894">
    <property type="entry name" value="C-terminal effector domain of the bipartite response regulators"/>
    <property type="match status" value="1"/>
</dbReference>
<sequence>MDGRPLRQQIGFCPTPLGRVAYAEVGSGPPLVLPPPWIGHVEREWAFPEVRAFVGALARDHRVVRYDRPGTGLSDRLPAGAPPPSLDDDVEVVGALLDSLQIPAAAVLGFSTGGCVAVALAARRPGVVTRLVLVGAFADGSAIAPPGLGEALVATVRAHWGAGSRALADVWVPGTNRATRQAFADLQRASADAQDAARALEAVYATDVRQEAPRVRAPTLVLHRRGDRAIPVQLGRELAALIPGARLTLLPGELHPPWLGDRDAVVREVRAFLADDPADPADHPVDPADPADHPDGPPAAPPPRERPGAGTLSEREREVLRLVAAGLTDERIAATLVLSPHTVHRHVSNIRIKLDAPSRAAAAAAAARSGLI</sequence>
<dbReference type="Pfam" id="PF00196">
    <property type="entry name" value="GerE"/>
    <property type="match status" value="1"/>
</dbReference>
<dbReference type="Gene3D" id="3.40.50.1820">
    <property type="entry name" value="alpha/beta hydrolase"/>
    <property type="match status" value="1"/>
</dbReference>
<dbReference type="SMART" id="SM00421">
    <property type="entry name" value="HTH_LUXR"/>
    <property type="match status" value="1"/>
</dbReference>
<dbReference type="PROSITE" id="PS50043">
    <property type="entry name" value="HTH_LUXR_2"/>
    <property type="match status" value="1"/>
</dbReference>
<dbReference type="Gene3D" id="1.10.10.10">
    <property type="entry name" value="Winged helix-like DNA-binding domain superfamily/Winged helix DNA-binding domain"/>
    <property type="match status" value="1"/>
</dbReference>
<proteinExistence type="predicted"/>
<gene>
    <name evidence="3" type="ORF">SAMN05660991_00503</name>
</gene>
<dbReference type="GO" id="GO:0006355">
    <property type="term" value="P:regulation of DNA-templated transcription"/>
    <property type="evidence" value="ECO:0007669"/>
    <property type="project" value="InterPro"/>
</dbReference>
<dbReference type="PANTHER" id="PTHR43433">
    <property type="entry name" value="HYDROLASE, ALPHA/BETA FOLD FAMILY PROTEIN"/>
    <property type="match status" value="1"/>
</dbReference>
<organism evidence="3 4">
    <name type="scientific">Trujillonella endophytica</name>
    <dbReference type="NCBI Taxonomy" id="673521"/>
    <lineage>
        <taxon>Bacteria</taxon>
        <taxon>Bacillati</taxon>
        <taxon>Actinomycetota</taxon>
        <taxon>Actinomycetes</taxon>
        <taxon>Geodermatophilales</taxon>
        <taxon>Geodermatophilaceae</taxon>
        <taxon>Trujillonella</taxon>
    </lineage>
</organism>
<dbReference type="GO" id="GO:0003824">
    <property type="term" value="F:catalytic activity"/>
    <property type="evidence" value="ECO:0007669"/>
    <property type="project" value="UniProtKB-ARBA"/>
</dbReference>
<dbReference type="InterPro" id="IPR029058">
    <property type="entry name" value="AB_hydrolase_fold"/>
</dbReference>